<evidence type="ECO:0000313" key="2">
    <source>
        <dbReference type="Proteomes" id="UP001234989"/>
    </source>
</evidence>
<organism evidence="1 2">
    <name type="scientific">Solanum verrucosum</name>
    <dbReference type="NCBI Taxonomy" id="315347"/>
    <lineage>
        <taxon>Eukaryota</taxon>
        <taxon>Viridiplantae</taxon>
        <taxon>Streptophyta</taxon>
        <taxon>Embryophyta</taxon>
        <taxon>Tracheophyta</taxon>
        <taxon>Spermatophyta</taxon>
        <taxon>Magnoliopsida</taxon>
        <taxon>eudicotyledons</taxon>
        <taxon>Gunneridae</taxon>
        <taxon>Pentapetalae</taxon>
        <taxon>asterids</taxon>
        <taxon>lamiids</taxon>
        <taxon>Solanales</taxon>
        <taxon>Solanaceae</taxon>
        <taxon>Solanoideae</taxon>
        <taxon>Solaneae</taxon>
        <taxon>Solanum</taxon>
    </lineage>
</organism>
<keyword evidence="2" id="KW-1185">Reference proteome</keyword>
<dbReference type="InterPro" id="IPR016135">
    <property type="entry name" value="UBQ-conjugating_enzyme/RWD"/>
</dbReference>
<proteinExistence type="predicted"/>
<dbReference type="SUPFAM" id="SSF54495">
    <property type="entry name" value="UBC-like"/>
    <property type="match status" value="1"/>
</dbReference>
<dbReference type="EMBL" id="CP133613">
    <property type="protein sequence ID" value="WMV16795.1"/>
    <property type="molecule type" value="Genomic_DNA"/>
</dbReference>
<reference evidence="1" key="1">
    <citation type="submission" date="2023-08" db="EMBL/GenBank/DDBJ databases">
        <title>A de novo genome assembly of Solanum verrucosum Schlechtendal, a Mexican diploid species geographically isolated from the other diploid A-genome species in potato relatives.</title>
        <authorList>
            <person name="Hosaka K."/>
        </authorList>
    </citation>
    <scope>NUCLEOTIDE SEQUENCE</scope>
    <source>
        <tissue evidence="1">Young leaves</tissue>
    </source>
</reference>
<dbReference type="Proteomes" id="UP001234989">
    <property type="component" value="Chromosome 2"/>
</dbReference>
<dbReference type="Gene3D" id="3.10.110.10">
    <property type="entry name" value="Ubiquitin Conjugating Enzyme"/>
    <property type="match status" value="1"/>
</dbReference>
<evidence type="ECO:0000313" key="1">
    <source>
        <dbReference type="EMBL" id="WMV16795.1"/>
    </source>
</evidence>
<name>A0AAF0TKU1_SOLVR</name>
<protein>
    <submittedName>
        <fullName evidence="1">Uncharacterized protein</fullName>
    </submittedName>
</protein>
<accession>A0AAF0TKU1</accession>
<gene>
    <name evidence="1" type="ORF">MTR67_010180</name>
</gene>
<sequence length="180" mass="20251">MWGSIKETASFCRSYLVGAYTSIIPSMRSIFHPRKFCSIYYFTSSYEAVLSFKGSGVSRNGLVLMGERYVTGVILYYFTRVVKELVFSSLDAGATKVPSTYPREPPKVKCKTKRRLKPVLNINTISYGLYLHFTEPNHEDPLILEAAVVLGDNPELFKSNVKRAMHGVTVVNISFTQCVV</sequence>
<dbReference type="AlphaFoldDB" id="A0AAF0TKU1"/>